<keyword evidence="12 20" id="KW-1133">Transmembrane helix</keyword>
<evidence type="ECO:0000256" key="14">
    <source>
        <dbReference type="ARBA" id="ARBA00023136"/>
    </source>
</evidence>
<name>A0A3Q2IG40_HORSE</name>
<dbReference type="GeneID" id="100061898"/>
<dbReference type="InterPro" id="IPR013083">
    <property type="entry name" value="Znf_RING/FYVE/PHD"/>
</dbReference>
<dbReference type="GO" id="GO:0005741">
    <property type="term" value="C:mitochondrial outer membrane"/>
    <property type="evidence" value="ECO:0000318"/>
    <property type="project" value="GO_Central"/>
</dbReference>
<dbReference type="GO" id="GO:0070936">
    <property type="term" value="P:protein K48-linked ubiquitination"/>
    <property type="evidence" value="ECO:0007669"/>
    <property type="project" value="Ensembl"/>
</dbReference>
<keyword evidence="10" id="KW-1000">Mitochondrion outer membrane</keyword>
<comment type="subcellular location">
    <subcellularLocation>
        <location evidence="2">Mitochondrion outer membrane</location>
        <topology evidence="2">Multi-pass membrane protein</topology>
    </subcellularLocation>
</comment>
<dbReference type="RefSeq" id="XP_014588544.1">
    <property type="nucleotide sequence ID" value="XM_014733058.3"/>
</dbReference>
<evidence type="ECO:0000256" key="10">
    <source>
        <dbReference type="ARBA" id="ARBA00022787"/>
    </source>
</evidence>
<keyword evidence="8" id="KW-0863">Zinc-finger</keyword>
<evidence type="ECO:0000259" key="21">
    <source>
        <dbReference type="PROSITE" id="PS51292"/>
    </source>
</evidence>
<dbReference type="AlphaFoldDB" id="A0A3Q2IG40"/>
<organism evidence="22 23">
    <name type="scientific">Equus caballus</name>
    <name type="common">Horse</name>
    <dbReference type="NCBI Taxonomy" id="9796"/>
    <lineage>
        <taxon>Eukaryota</taxon>
        <taxon>Metazoa</taxon>
        <taxon>Chordata</taxon>
        <taxon>Craniata</taxon>
        <taxon>Vertebrata</taxon>
        <taxon>Euteleostomi</taxon>
        <taxon>Mammalia</taxon>
        <taxon>Eutheria</taxon>
        <taxon>Laurasiatheria</taxon>
        <taxon>Perissodactyla</taxon>
        <taxon>Equidae</taxon>
        <taxon>Equus</taxon>
    </lineage>
</organism>
<dbReference type="GO" id="GO:0061630">
    <property type="term" value="F:ubiquitin protein ligase activity"/>
    <property type="evidence" value="ECO:0000318"/>
    <property type="project" value="GO_Central"/>
</dbReference>
<keyword evidence="11" id="KW-0862">Zinc</keyword>
<dbReference type="InterPro" id="IPR011016">
    <property type="entry name" value="Znf_RING-CH"/>
</dbReference>
<evidence type="ECO:0000256" key="6">
    <source>
        <dbReference type="ARBA" id="ARBA00022692"/>
    </source>
</evidence>
<feature type="transmembrane region" description="Helical" evidence="20">
    <location>
        <begin position="79"/>
        <end position="108"/>
    </location>
</feature>
<dbReference type="SUPFAM" id="SSF57850">
    <property type="entry name" value="RING/U-box"/>
    <property type="match status" value="1"/>
</dbReference>
<evidence type="ECO:0000256" key="20">
    <source>
        <dbReference type="SAM" id="Phobius"/>
    </source>
</evidence>
<evidence type="ECO:0000256" key="4">
    <source>
        <dbReference type="ARBA" id="ARBA00012483"/>
    </source>
</evidence>
<dbReference type="FunFam" id="3.30.40.10:FF:000262">
    <property type="entry name" value="E3 ubiquitin-protein ligase MARCH5"/>
    <property type="match status" value="1"/>
</dbReference>
<evidence type="ECO:0000256" key="3">
    <source>
        <dbReference type="ARBA" id="ARBA00004906"/>
    </source>
</evidence>
<dbReference type="PANTHER" id="PTHR46283">
    <property type="entry name" value="E3 UBIQUITIN-PROTEIN LIGASE MARCH5"/>
    <property type="match status" value="1"/>
</dbReference>
<dbReference type="GO" id="GO:0141111">
    <property type="term" value="P:positive regulation of cGAS/STING signaling pathway"/>
    <property type="evidence" value="ECO:0007669"/>
    <property type="project" value="Ensembl"/>
</dbReference>
<dbReference type="GO" id="GO:0044546">
    <property type="term" value="P:NLRP3 inflammasome complex assembly"/>
    <property type="evidence" value="ECO:0007669"/>
    <property type="project" value="Ensembl"/>
</dbReference>
<keyword evidence="9" id="KW-0833">Ubl conjugation pathway</keyword>
<evidence type="ECO:0000256" key="11">
    <source>
        <dbReference type="ARBA" id="ARBA00022833"/>
    </source>
</evidence>
<feature type="domain" description="RING-CH-type" evidence="21">
    <location>
        <begin position="6"/>
        <end position="75"/>
    </location>
</feature>
<evidence type="ECO:0000313" key="22">
    <source>
        <dbReference type="Ensembl" id="ENSECAP00000044677.2"/>
    </source>
</evidence>
<dbReference type="ExpressionAtlas" id="A0A3Q2IG40">
    <property type="expression patterns" value="baseline"/>
</dbReference>
<feature type="transmembrane region" description="Helical" evidence="20">
    <location>
        <begin position="246"/>
        <end position="264"/>
    </location>
</feature>
<dbReference type="GO" id="GO:0000209">
    <property type="term" value="P:protein polyubiquitination"/>
    <property type="evidence" value="ECO:0000318"/>
    <property type="project" value="GO_Central"/>
</dbReference>
<dbReference type="PROSITE" id="PS51292">
    <property type="entry name" value="ZF_RING_CH"/>
    <property type="match status" value="1"/>
</dbReference>
<keyword evidence="13" id="KW-0496">Mitochondrion</keyword>
<evidence type="ECO:0000256" key="8">
    <source>
        <dbReference type="ARBA" id="ARBA00022771"/>
    </source>
</evidence>
<dbReference type="GO" id="GO:0140896">
    <property type="term" value="P:cGAS/STING signaling pathway"/>
    <property type="evidence" value="ECO:0007669"/>
    <property type="project" value="Ensembl"/>
</dbReference>
<dbReference type="CTD" id="54708"/>
<dbReference type="Gene3D" id="3.30.40.10">
    <property type="entry name" value="Zinc/RING finger domain, C3HC4 (zinc finger)"/>
    <property type="match status" value="1"/>
</dbReference>
<reference evidence="22 23" key="1">
    <citation type="journal article" date="2009" name="Science">
        <title>Genome sequence, comparative analysis, and population genetics of the domestic horse.</title>
        <authorList>
            <consortium name="Broad Institute Genome Sequencing Platform"/>
            <consortium name="Broad Institute Whole Genome Assembly Team"/>
            <person name="Wade C.M."/>
            <person name="Giulotto E."/>
            <person name="Sigurdsson S."/>
            <person name="Zoli M."/>
            <person name="Gnerre S."/>
            <person name="Imsland F."/>
            <person name="Lear T.L."/>
            <person name="Adelson D.L."/>
            <person name="Bailey E."/>
            <person name="Bellone R.R."/>
            <person name="Bloecker H."/>
            <person name="Distl O."/>
            <person name="Edgar R.C."/>
            <person name="Garber M."/>
            <person name="Leeb T."/>
            <person name="Mauceli E."/>
            <person name="MacLeod J.N."/>
            <person name="Penedo M.C.T."/>
            <person name="Raison J.M."/>
            <person name="Sharpe T."/>
            <person name="Vogel J."/>
            <person name="Andersson L."/>
            <person name="Antczak D.F."/>
            <person name="Biagi T."/>
            <person name="Binns M.M."/>
            <person name="Chowdhary B.P."/>
            <person name="Coleman S.J."/>
            <person name="Della Valle G."/>
            <person name="Fryc S."/>
            <person name="Guerin G."/>
            <person name="Hasegawa T."/>
            <person name="Hill E.W."/>
            <person name="Jurka J."/>
            <person name="Kiialainen A."/>
            <person name="Lindgren G."/>
            <person name="Liu J."/>
            <person name="Magnani E."/>
            <person name="Mickelson J.R."/>
            <person name="Murray J."/>
            <person name="Nergadze S.G."/>
            <person name="Onofrio R."/>
            <person name="Pedroni S."/>
            <person name="Piras M.F."/>
            <person name="Raudsepp T."/>
            <person name="Rocchi M."/>
            <person name="Roeed K.H."/>
            <person name="Ryder O.A."/>
            <person name="Searle S."/>
            <person name="Skow L."/>
            <person name="Swinburne J.E."/>
            <person name="Syvaenen A.C."/>
            <person name="Tozaki T."/>
            <person name="Valberg S.J."/>
            <person name="Vaudin M."/>
            <person name="White J.R."/>
            <person name="Zody M.C."/>
            <person name="Lander E.S."/>
            <person name="Lindblad-Toh K."/>
        </authorList>
    </citation>
    <scope>NUCLEOTIDE SEQUENCE [LARGE SCALE GENOMIC DNA]</scope>
    <source>
        <strain evidence="22 23">Thoroughbred</strain>
    </source>
</reference>
<evidence type="ECO:0000313" key="24">
    <source>
        <dbReference type="VGNC" id="VGNC:19977"/>
    </source>
</evidence>
<feature type="transmembrane region" description="Helical" evidence="20">
    <location>
        <begin position="276"/>
        <end position="293"/>
    </location>
</feature>
<dbReference type="GO" id="GO:0051020">
    <property type="term" value="F:GTPase binding"/>
    <property type="evidence" value="ECO:0007669"/>
    <property type="project" value="Ensembl"/>
</dbReference>
<dbReference type="Proteomes" id="UP000002281">
    <property type="component" value="Chromosome 1"/>
</dbReference>
<feature type="transmembrane region" description="Helical" evidence="20">
    <location>
        <begin position="176"/>
        <end position="196"/>
    </location>
</feature>
<protein>
    <recommendedName>
        <fullName evidence="15">E3 ubiquitin-protein ligase MARCHF5</fullName>
        <ecNumber evidence="4">2.3.2.27</ecNumber>
    </recommendedName>
    <alternativeName>
        <fullName evidence="17">Membrane-associated RING finger protein 5</fullName>
    </alternativeName>
    <alternativeName>
        <fullName evidence="16">Membrane-associated RING-CH protein V</fullName>
    </alternativeName>
    <alternativeName>
        <fullName evidence="18">RING-type E3 ubiquitin transferase MARCHF5</fullName>
    </alternativeName>
</protein>
<dbReference type="GeneTree" id="ENSGT00390000009948"/>
<dbReference type="Bgee" id="ENSECAG00000000029">
    <property type="expression patterns" value="Expressed in endometrium and 23 other cell types or tissues"/>
</dbReference>
<gene>
    <name evidence="22 24" type="primary">MARCHF5</name>
</gene>
<dbReference type="GO" id="GO:0008270">
    <property type="term" value="F:zinc ion binding"/>
    <property type="evidence" value="ECO:0007669"/>
    <property type="project" value="UniProtKB-KW"/>
</dbReference>
<keyword evidence="6 20" id="KW-0812">Transmembrane</keyword>
<evidence type="ECO:0000256" key="15">
    <source>
        <dbReference type="ARBA" id="ARBA00040151"/>
    </source>
</evidence>
<comment type="pathway">
    <text evidence="3">Protein modification; protein ubiquitination.</text>
</comment>
<dbReference type="GO" id="GO:0039532">
    <property type="term" value="P:negative regulation of cytoplasmic pattern recognition receptor signaling pathway"/>
    <property type="evidence" value="ECO:0007669"/>
    <property type="project" value="Ensembl"/>
</dbReference>
<comment type="subunit">
    <text evidence="19">Monomer and homodimer. Interacts with MFN1, MFN2, DNM1L and FIS1.</text>
</comment>
<evidence type="ECO:0000256" key="12">
    <source>
        <dbReference type="ARBA" id="ARBA00022989"/>
    </source>
</evidence>
<reference evidence="22" key="2">
    <citation type="submission" date="2025-08" db="UniProtKB">
        <authorList>
            <consortium name="Ensembl"/>
        </authorList>
    </citation>
    <scope>IDENTIFICATION</scope>
    <source>
        <strain evidence="22">Thoroughbred</strain>
    </source>
</reference>
<dbReference type="EC" id="2.3.2.27" evidence="4"/>
<evidence type="ECO:0000256" key="5">
    <source>
        <dbReference type="ARBA" id="ARBA00022679"/>
    </source>
</evidence>
<dbReference type="Ensembl" id="ENSECAT00000057296.3">
    <property type="protein sequence ID" value="ENSECAP00000044677.2"/>
    <property type="gene ID" value="ENSECAG00000000029.4"/>
</dbReference>
<evidence type="ECO:0000256" key="9">
    <source>
        <dbReference type="ARBA" id="ARBA00022786"/>
    </source>
</evidence>
<keyword evidence="23" id="KW-1185">Reference proteome</keyword>
<accession>A0A3Q2IG40</accession>
<evidence type="ECO:0000256" key="16">
    <source>
        <dbReference type="ARBA" id="ARBA00043044"/>
    </source>
</evidence>
<sequence>MPDQALQQMLDRSCWVCFATDEDDRTAEWVRPCRCRGSTKWVHQACLQRWVDEKQRGNSTARVACPQCNAEYLIVFPKLVYWSACFSIVFTNMLLYTELIISATLALIKAQQNVHSGPVVYVLDLADRLISKACPFAAAGIMVGSIYWTAVTYGAVTVMQVVGHKEGLDVMERADPLFLLIGLPTIPVMLILGKMIRWEDYVLRLWRKYSNKLQILNSIFPGIGCPVPRIPAEANPLADHVSATRILCGALVFPTIATIVGKLMFSSVNSNLQRTILGGIAFVAIKGAFKVYFKQQQYLRQAHRKILNYPEQEEA</sequence>
<evidence type="ECO:0000256" key="7">
    <source>
        <dbReference type="ARBA" id="ARBA00022723"/>
    </source>
</evidence>
<evidence type="ECO:0000256" key="17">
    <source>
        <dbReference type="ARBA" id="ARBA00043185"/>
    </source>
</evidence>
<dbReference type="VGNC" id="VGNC:19977">
    <property type="gene designation" value="MARCHF5"/>
</dbReference>
<dbReference type="GO" id="GO:0051865">
    <property type="term" value="P:protein autoubiquitination"/>
    <property type="evidence" value="ECO:0007669"/>
    <property type="project" value="Ensembl"/>
</dbReference>
<dbReference type="GO" id="GO:0005789">
    <property type="term" value="C:endoplasmic reticulum membrane"/>
    <property type="evidence" value="ECO:0007669"/>
    <property type="project" value="Ensembl"/>
</dbReference>
<evidence type="ECO:0000256" key="1">
    <source>
        <dbReference type="ARBA" id="ARBA00000900"/>
    </source>
</evidence>
<reference evidence="22" key="3">
    <citation type="submission" date="2025-09" db="UniProtKB">
        <authorList>
            <consortium name="Ensembl"/>
        </authorList>
    </citation>
    <scope>IDENTIFICATION</scope>
    <source>
        <strain evidence="22">Thoroughbred</strain>
    </source>
</reference>
<evidence type="ECO:0000313" key="23">
    <source>
        <dbReference type="Proteomes" id="UP000002281"/>
    </source>
</evidence>
<dbReference type="GO" id="GO:0044314">
    <property type="term" value="P:protein K27-linked ubiquitination"/>
    <property type="evidence" value="ECO:0007669"/>
    <property type="project" value="Ensembl"/>
</dbReference>
<dbReference type="OrthoDB" id="5817083at2759"/>
<evidence type="ECO:0000256" key="13">
    <source>
        <dbReference type="ARBA" id="ARBA00023128"/>
    </source>
</evidence>
<keyword evidence="14 20" id="KW-0472">Membrane</keyword>
<dbReference type="CDD" id="cd16701">
    <property type="entry name" value="RING_CH-C4HC3_MARCH5"/>
    <property type="match status" value="1"/>
</dbReference>
<evidence type="ECO:0000256" key="19">
    <source>
        <dbReference type="ARBA" id="ARBA00064206"/>
    </source>
</evidence>
<evidence type="ECO:0000256" key="18">
    <source>
        <dbReference type="ARBA" id="ARBA00043231"/>
    </source>
</evidence>
<dbReference type="GO" id="GO:0070534">
    <property type="term" value="P:protein K63-linked ubiquitination"/>
    <property type="evidence" value="ECO:0007669"/>
    <property type="project" value="Ensembl"/>
</dbReference>
<proteinExistence type="predicted"/>
<dbReference type="GO" id="GO:0090140">
    <property type="term" value="P:regulation of mitochondrial fission"/>
    <property type="evidence" value="ECO:0000318"/>
    <property type="project" value="GO_Central"/>
</dbReference>
<dbReference type="GO" id="GO:0070585">
    <property type="term" value="P:protein localization to mitochondrion"/>
    <property type="evidence" value="ECO:0007669"/>
    <property type="project" value="Ensembl"/>
</dbReference>
<keyword evidence="5" id="KW-0808">Transferase</keyword>
<dbReference type="GO" id="GO:1900227">
    <property type="term" value="P:positive regulation of NLRP3 inflammasome complex assembly"/>
    <property type="evidence" value="ECO:0007669"/>
    <property type="project" value="Ensembl"/>
</dbReference>
<dbReference type="SMART" id="SM00744">
    <property type="entry name" value="RINGv"/>
    <property type="match status" value="1"/>
</dbReference>
<feature type="transmembrane region" description="Helical" evidence="20">
    <location>
        <begin position="129"/>
        <end position="156"/>
    </location>
</feature>
<evidence type="ECO:0000256" key="2">
    <source>
        <dbReference type="ARBA" id="ARBA00004374"/>
    </source>
</evidence>
<comment type="catalytic activity">
    <reaction evidence="1">
        <text>S-ubiquitinyl-[E2 ubiquitin-conjugating enzyme]-L-cysteine + [acceptor protein]-L-lysine = [E2 ubiquitin-conjugating enzyme]-L-cysteine + N(6)-ubiquitinyl-[acceptor protein]-L-lysine.</text>
        <dbReference type="EC" id="2.3.2.27"/>
    </reaction>
</comment>
<dbReference type="GO" id="GO:0090141">
    <property type="term" value="P:positive regulation of mitochondrial fission"/>
    <property type="evidence" value="ECO:0007669"/>
    <property type="project" value="Ensembl"/>
</dbReference>
<keyword evidence="7" id="KW-0479">Metal-binding</keyword>
<dbReference type="Pfam" id="PF12906">
    <property type="entry name" value="RINGv"/>
    <property type="match status" value="1"/>
</dbReference>